<dbReference type="AlphaFoldDB" id="A0A9E7SDB2"/>
<dbReference type="KEGG" id="thei:K1720_04935"/>
<dbReference type="EMBL" id="CP080572">
    <property type="protein sequence ID" value="USH00999.1"/>
    <property type="molecule type" value="Genomic_DNA"/>
</dbReference>
<evidence type="ECO:0000256" key="1">
    <source>
        <dbReference type="SAM" id="Phobius"/>
    </source>
</evidence>
<keyword evidence="1" id="KW-0472">Membrane</keyword>
<keyword evidence="3" id="KW-1185">Reference proteome</keyword>
<protein>
    <submittedName>
        <fullName evidence="2">Uncharacterized protein</fullName>
    </submittedName>
</protein>
<name>A0A9E7SDB2_9EURY</name>
<dbReference type="Proteomes" id="UP001056425">
    <property type="component" value="Chromosome"/>
</dbReference>
<keyword evidence="1" id="KW-1133">Transmembrane helix</keyword>
<gene>
    <name evidence="2" type="ORF">K1720_04935</name>
</gene>
<sequence length="51" mass="5548">MVVRMDEKEKKILMYVLDKLVDFVVITSAVAVGFIIASGFVAKQIAQAFGG</sequence>
<organism evidence="2 3">
    <name type="scientific">Thermococcus argininiproducens</name>
    <dbReference type="NCBI Taxonomy" id="2866384"/>
    <lineage>
        <taxon>Archaea</taxon>
        <taxon>Methanobacteriati</taxon>
        <taxon>Methanobacteriota</taxon>
        <taxon>Thermococci</taxon>
        <taxon>Thermococcales</taxon>
        <taxon>Thermococcaceae</taxon>
        <taxon>Thermococcus</taxon>
    </lineage>
</organism>
<keyword evidence="1" id="KW-0812">Transmembrane</keyword>
<reference evidence="2 3" key="1">
    <citation type="submission" date="2021-08" db="EMBL/GenBank/DDBJ databases">
        <title>Thermococcus onnuriiensis IOH2.</title>
        <authorList>
            <person name="Park Y.-J."/>
        </authorList>
    </citation>
    <scope>NUCLEOTIDE SEQUENCE [LARGE SCALE GENOMIC DNA]</scope>
    <source>
        <strain evidence="2 3">IOH2</strain>
    </source>
</reference>
<dbReference type="GeneID" id="72777667"/>
<evidence type="ECO:0000313" key="3">
    <source>
        <dbReference type="Proteomes" id="UP001056425"/>
    </source>
</evidence>
<proteinExistence type="predicted"/>
<feature type="transmembrane region" description="Helical" evidence="1">
    <location>
        <begin position="20"/>
        <end position="42"/>
    </location>
</feature>
<accession>A0A9E7SDB2</accession>
<evidence type="ECO:0000313" key="2">
    <source>
        <dbReference type="EMBL" id="USH00999.1"/>
    </source>
</evidence>
<dbReference type="RefSeq" id="WP_251950374.1">
    <property type="nucleotide sequence ID" value="NZ_CP080572.1"/>
</dbReference>